<dbReference type="Proteomes" id="UP000316775">
    <property type="component" value="Unassembled WGS sequence"/>
</dbReference>
<evidence type="ECO:0000313" key="1">
    <source>
        <dbReference type="EMBL" id="GEC72710.1"/>
    </source>
</evidence>
<protein>
    <submittedName>
        <fullName evidence="1">Uncharacterized protein</fullName>
    </submittedName>
</protein>
<dbReference type="EMBL" id="BJNP01000024">
    <property type="protein sequence ID" value="GEC72710.1"/>
    <property type="molecule type" value="Genomic_DNA"/>
</dbReference>
<evidence type="ECO:0000313" key="2">
    <source>
        <dbReference type="Proteomes" id="UP000316775"/>
    </source>
</evidence>
<keyword evidence="2" id="KW-1185">Reference proteome</keyword>
<comment type="caution">
    <text evidence="1">The sequence shown here is derived from an EMBL/GenBank/DDBJ whole genome shotgun (WGS) entry which is preliminary data.</text>
</comment>
<proteinExistence type="predicted"/>
<dbReference type="AlphaFoldDB" id="A0A4Y4B0A7"/>
<organism evidence="1 2">
    <name type="scientific">Flavobacterium flevense</name>
    <dbReference type="NCBI Taxonomy" id="983"/>
    <lineage>
        <taxon>Bacteria</taxon>
        <taxon>Pseudomonadati</taxon>
        <taxon>Bacteroidota</taxon>
        <taxon>Flavobacteriia</taxon>
        <taxon>Flavobacteriales</taxon>
        <taxon>Flavobacteriaceae</taxon>
        <taxon>Flavobacterium</taxon>
    </lineage>
</organism>
<dbReference type="RefSeq" id="WP_073245480.1">
    <property type="nucleotide sequence ID" value="NZ_BJNP01000024.1"/>
</dbReference>
<dbReference type="STRING" id="983.SAMN05443543_10743"/>
<name>A0A4Y4B0A7_9FLAO</name>
<gene>
    <name evidence="1" type="ORF">FFL01_22490</name>
</gene>
<reference evidence="1 2" key="1">
    <citation type="submission" date="2019-06" db="EMBL/GenBank/DDBJ databases">
        <title>Whole genome shotgun sequence of Flavobacterium flevense NBRC 14960.</title>
        <authorList>
            <person name="Hosoyama A."/>
            <person name="Uohara A."/>
            <person name="Ohji S."/>
            <person name="Ichikawa N."/>
        </authorList>
    </citation>
    <scope>NUCLEOTIDE SEQUENCE [LARGE SCALE GENOMIC DNA]</scope>
    <source>
        <strain evidence="1 2">NBRC 14960</strain>
    </source>
</reference>
<sequence>MKFRLLFLILLITRIGYAQSEKLNEYKVANINNIITFFKEKNIDSISSIINLPLHREYPIPSIKNKEEFKQRFNEVFDKTIIDKIANSKIEQWSEVGWRGIMLDAGLVWINDEGKIFAVTYQSIFEKQLRKDLILKERDVLHKSLKIFESPTYKIKSKNYLIRIDKLSDYKYRYSSWKIGEQESTKPDIILKNGKWESEGSGGNHIISFSNGKYIYKVYRNIIGKDNDPDFTIEVEKNGKIILTEDGTLITE</sequence>
<dbReference type="OrthoDB" id="7433394at2"/>
<accession>A0A4Y4B0A7</accession>